<keyword evidence="2" id="KW-1185">Reference proteome</keyword>
<comment type="caution">
    <text evidence="1">The sequence shown here is derived from an EMBL/GenBank/DDBJ whole genome shotgun (WGS) entry which is preliminary data.</text>
</comment>
<accession>A0A8J5LVN7</accession>
<dbReference type="Proteomes" id="UP000734854">
    <property type="component" value="Unassembled WGS sequence"/>
</dbReference>
<evidence type="ECO:0000313" key="1">
    <source>
        <dbReference type="EMBL" id="KAG6537108.1"/>
    </source>
</evidence>
<organism evidence="1 2">
    <name type="scientific">Zingiber officinale</name>
    <name type="common">Ginger</name>
    <name type="synonym">Amomum zingiber</name>
    <dbReference type="NCBI Taxonomy" id="94328"/>
    <lineage>
        <taxon>Eukaryota</taxon>
        <taxon>Viridiplantae</taxon>
        <taxon>Streptophyta</taxon>
        <taxon>Embryophyta</taxon>
        <taxon>Tracheophyta</taxon>
        <taxon>Spermatophyta</taxon>
        <taxon>Magnoliopsida</taxon>
        <taxon>Liliopsida</taxon>
        <taxon>Zingiberales</taxon>
        <taxon>Zingiberaceae</taxon>
        <taxon>Zingiber</taxon>
    </lineage>
</organism>
<gene>
    <name evidence="1" type="ORF">ZIOFF_002189</name>
</gene>
<proteinExistence type="predicted"/>
<sequence>MDADCRGRVVWFSGGPARQQAPASRQLRVLSISQRRLTIFQSIVTVVETTVRARIPQTYLHYENYRVFLDVLLDRQSETLFKPHLDVKNVLLPLAQDSKVEQLEVRKGYKSIGKCRKDP</sequence>
<dbReference type="AlphaFoldDB" id="A0A8J5LVN7"/>
<name>A0A8J5LVN7_ZINOF</name>
<dbReference type="EMBL" id="JACMSC010000001">
    <property type="protein sequence ID" value="KAG6537108.1"/>
    <property type="molecule type" value="Genomic_DNA"/>
</dbReference>
<reference evidence="1 2" key="1">
    <citation type="submission" date="2020-08" db="EMBL/GenBank/DDBJ databases">
        <title>Plant Genome Project.</title>
        <authorList>
            <person name="Zhang R.-G."/>
        </authorList>
    </citation>
    <scope>NUCLEOTIDE SEQUENCE [LARGE SCALE GENOMIC DNA]</scope>
    <source>
        <tissue evidence="1">Rhizome</tissue>
    </source>
</reference>
<evidence type="ECO:0000313" key="2">
    <source>
        <dbReference type="Proteomes" id="UP000734854"/>
    </source>
</evidence>
<protein>
    <submittedName>
        <fullName evidence="1">Uncharacterized protein</fullName>
    </submittedName>
</protein>